<dbReference type="PROSITE" id="PS50802">
    <property type="entry name" value="OTU"/>
    <property type="match status" value="1"/>
</dbReference>
<evidence type="ECO:0000259" key="9">
    <source>
        <dbReference type="PROSITE" id="PS51981"/>
    </source>
</evidence>
<keyword evidence="3" id="KW-0479">Metal-binding</keyword>
<feature type="domain" description="RZ-type" evidence="9">
    <location>
        <begin position="328"/>
        <end position="414"/>
    </location>
</feature>
<dbReference type="PANTHER" id="PTHR12419">
    <property type="entry name" value="OTU DOMAIN CONTAINING PROTEIN"/>
    <property type="match status" value="1"/>
</dbReference>
<accession>A0ABP0LFA9</accession>
<keyword evidence="11" id="KW-1185">Reference proteome</keyword>
<dbReference type="InterPro" id="IPR046439">
    <property type="entry name" value="ZF_RZ_dom"/>
</dbReference>
<feature type="compositionally biased region" description="Basic residues" evidence="7">
    <location>
        <begin position="1191"/>
        <end position="1203"/>
    </location>
</feature>
<dbReference type="EMBL" id="CAXAMM010015825">
    <property type="protein sequence ID" value="CAK9037293.1"/>
    <property type="molecule type" value="Genomic_DNA"/>
</dbReference>
<keyword evidence="5" id="KW-0862">Zinc</keyword>
<feature type="region of interest" description="Disordered" evidence="7">
    <location>
        <begin position="1181"/>
        <end position="1233"/>
    </location>
</feature>
<dbReference type="InterPro" id="IPR038765">
    <property type="entry name" value="Papain-like_cys_pep_sf"/>
</dbReference>
<evidence type="ECO:0000256" key="3">
    <source>
        <dbReference type="ARBA" id="ARBA00022723"/>
    </source>
</evidence>
<sequence>MLEEAFKKALNVLREGDSVKSQVFVALVLARELVLQSVDLVEAAVEDEMFEQRLDNILTDVVQALGMQLGGLPPDDVGTLLCTYQGRDLRVEQRPTAFASLYVLAAARRRERPLPTNTAVKHLLEVVALNTGGGDSDLHRFLEGCRAESVTFSNALGLSLLLPDQVRPEVRSVVGCLHDIGSEDQSRSEQAAQRFKEICGKKCETFQALLEIMRAVGEVACMQCSAEDDDTLDLAGRIADELPSVLGRAGELLRLKGDDETEWNIDFLNMDGEHAWRASIFTHLVCLLGAAHASVNQRQENLPSAIKPFTAFNDIDEPTLNSTFWPGVPDDWWQSLRYSGLHKHLLPVTGNIGWAQCQCGYRYCYAECGAPVSAAKCPSPEGEGRCTLMNGGQNHTFAPHQQLIAVVVTARPHGTGWPPVFHSMSQGFPAAFQPPPPSPGLFALTEADLHISVTEADRAVVSHSLMSETVRQDWNQPLGKPPDPKSGLHPVTFRVLHLLIHASALVGIEMEWVQGRENIVQLLQGHLRQVARINPVRNANDTVWYFMANVEADLDALAKLLSGNLEIATLFMHAVLHRLGSLQPQEQPSGQNLTTHEARVAYEIWFHNTIIRPILGEKGASGDFPLPGVHALRRQASQGTDPNKFLATDLLARRGLPAEAWVNVKEGVRAGLLLHVLRPSVIASAEDTLEELVAATCGGNRFVILRWLMAGVEEDGVSWSLLPDLFRAASLAWILPFIQLVRDKEGGKITMREARTTTIRAWLESQPGHEQHRAWITFRNFEAAWNAALASDQLRDGCGVIRLPSVALESPLAIACPIADPEKPQHGDIPVGNQADKPEHIAALGLHHLAASHNKLIAQVKAYLDDRKSLSDHKDLHQDYDAFPYRIFHGIVDVRILNRLKGCRLAEQVALSEAIGVQKAEDLEISFFRDASHAVEVSKITGDLIALVLGVKSAHAFRSDMTLQEFVEVFTLVDKVPHQDRKCEHHPDALMRIAGLPDIATVPLNGLVALHLLSRDMLAMIRGVSIKTRDTGEEYTESLDPPASLKQDLEKLKETCPQALAMVCRLVARTVYLASDLPLAIPDLDQPREAPRLCMLVKEMDVLDELEELGVDKGEEAKALLDMPVPLDLEYWNDWNQGHVMTALKLYRSVWSQIREPYLAPPKPVLAACTDPAIAGGMAKGLAQSGWRQPKAGRGKRPRKAKRFSAQNKEQGFESEEEEWEVISPPQEANEGRRATVEAAGSARSIAECQRQEQQVNAMGNGLEGSDFMRDVLQKFVDSRRPTGGAHSSPASQSGVTIRSSDAERVALAWDDSNMMGEILEPLLLAVLGESFEMSVEVRSRCRDKAVLDSGSGGLKIQERPFEALRVVFPHVSPVTRFVLQFRGYVEQQQSLVLRSCADHIEPSQLQRCILRGKGWTLRKSPSDGHCQFHSVGFAVGEDHQTVRANAVQWITQHRDEYKLKMVAASSPLATLTENVLDDGLERALDEYIKGMSEGDWGDNITLHALAHHYQREIRILTDNVKRAWVQIEPEFGNPIHVLFHAEIHYEGIQTTTTTTNE</sequence>
<evidence type="ECO:0000256" key="4">
    <source>
        <dbReference type="ARBA" id="ARBA00022771"/>
    </source>
</evidence>
<name>A0ABP0LFA9_9DINO</name>
<evidence type="ECO:0000256" key="7">
    <source>
        <dbReference type="SAM" id="MobiDB-lite"/>
    </source>
</evidence>
<evidence type="ECO:0000256" key="5">
    <source>
        <dbReference type="ARBA" id="ARBA00022833"/>
    </source>
</evidence>
<comment type="subcellular location">
    <subcellularLocation>
        <location evidence="1">Cytoplasm</location>
    </subcellularLocation>
</comment>
<dbReference type="PROSITE" id="PS51981">
    <property type="entry name" value="ZF_RZ"/>
    <property type="match status" value="1"/>
</dbReference>
<comment type="caution">
    <text evidence="10">The sequence shown here is derived from an EMBL/GenBank/DDBJ whole genome shotgun (WGS) entry which is preliminary data.</text>
</comment>
<evidence type="ECO:0000256" key="6">
    <source>
        <dbReference type="ARBA" id="ARBA00022859"/>
    </source>
</evidence>
<keyword evidence="4" id="KW-0863">Zinc-finger</keyword>
<evidence type="ECO:0000256" key="1">
    <source>
        <dbReference type="ARBA" id="ARBA00004496"/>
    </source>
</evidence>
<feature type="domain" description="OTU" evidence="8">
    <location>
        <begin position="1416"/>
        <end position="1552"/>
    </location>
</feature>
<organism evidence="10 11">
    <name type="scientific">Durusdinium trenchii</name>
    <dbReference type="NCBI Taxonomy" id="1381693"/>
    <lineage>
        <taxon>Eukaryota</taxon>
        <taxon>Sar</taxon>
        <taxon>Alveolata</taxon>
        <taxon>Dinophyceae</taxon>
        <taxon>Suessiales</taxon>
        <taxon>Symbiodiniaceae</taxon>
        <taxon>Durusdinium</taxon>
    </lineage>
</organism>
<dbReference type="SUPFAM" id="SSF54001">
    <property type="entry name" value="Cysteine proteinases"/>
    <property type="match status" value="1"/>
</dbReference>
<evidence type="ECO:0000313" key="11">
    <source>
        <dbReference type="Proteomes" id="UP001642464"/>
    </source>
</evidence>
<protein>
    <submittedName>
        <fullName evidence="10">OVARIAN TUMOR DOMAIN-containing deubiquitinating enzyme 10 (OTU domain-containing protein 10) (Deubiquitinating enzyme OTU10)</fullName>
    </submittedName>
</protein>
<dbReference type="Pfam" id="PF02338">
    <property type="entry name" value="OTU"/>
    <property type="match status" value="1"/>
</dbReference>
<reference evidence="10 11" key="1">
    <citation type="submission" date="2024-02" db="EMBL/GenBank/DDBJ databases">
        <authorList>
            <person name="Chen Y."/>
            <person name="Shah S."/>
            <person name="Dougan E. K."/>
            <person name="Thang M."/>
            <person name="Chan C."/>
        </authorList>
    </citation>
    <scope>NUCLEOTIDE SEQUENCE [LARGE SCALE GENOMIC DNA]</scope>
</reference>
<keyword evidence="6" id="KW-0391">Immunity</keyword>
<dbReference type="Gene3D" id="3.90.70.80">
    <property type="match status" value="1"/>
</dbReference>
<evidence type="ECO:0000259" key="8">
    <source>
        <dbReference type="PROSITE" id="PS50802"/>
    </source>
</evidence>
<dbReference type="Proteomes" id="UP001642464">
    <property type="component" value="Unassembled WGS sequence"/>
</dbReference>
<gene>
    <name evidence="10" type="ORF">SCF082_LOCUS22083</name>
</gene>
<dbReference type="InterPro" id="IPR003323">
    <property type="entry name" value="OTU_dom"/>
</dbReference>
<evidence type="ECO:0000313" key="10">
    <source>
        <dbReference type="EMBL" id="CAK9037293.1"/>
    </source>
</evidence>
<proteinExistence type="predicted"/>
<evidence type="ECO:0000256" key="2">
    <source>
        <dbReference type="ARBA" id="ARBA00022490"/>
    </source>
</evidence>
<dbReference type="InterPro" id="IPR050704">
    <property type="entry name" value="Peptidase_C85-like"/>
</dbReference>
<keyword evidence="2" id="KW-0963">Cytoplasm</keyword>
<dbReference type="CDD" id="cd22758">
    <property type="entry name" value="OTU_232R-like"/>
    <property type="match status" value="1"/>
</dbReference>